<dbReference type="STRING" id="887929.HMP0721_2454"/>
<evidence type="ECO:0000256" key="5">
    <source>
        <dbReference type="ARBA" id="ARBA00022989"/>
    </source>
</evidence>
<feature type="domain" description="Type II secretion system protein GspF" evidence="8">
    <location>
        <begin position="25"/>
        <end position="143"/>
    </location>
</feature>
<keyword evidence="4 7" id="KW-0812">Transmembrane</keyword>
<proteinExistence type="inferred from homology"/>
<dbReference type="eggNOG" id="COG1459">
    <property type="taxonomic scope" value="Bacteria"/>
</dbReference>
<dbReference type="InterPro" id="IPR018076">
    <property type="entry name" value="T2SS_GspF_dom"/>
</dbReference>
<dbReference type="AlphaFoldDB" id="E6MKB8"/>
<feature type="transmembrane region" description="Helical" evidence="7">
    <location>
        <begin position="177"/>
        <end position="196"/>
    </location>
</feature>
<reference evidence="9 10" key="1">
    <citation type="submission" date="2010-12" db="EMBL/GenBank/DDBJ databases">
        <authorList>
            <person name="Muzny D."/>
            <person name="Qin X."/>
            <person name="Deng J."/>
            <person name="Jiang H."/>
            <person name="Liu Y."/>
            <person name="Qu J."/>
            <person name="Song X.-Z."/>
            <person name="Zhang L."/>
            <person name="Thornton R."/>
            <person name="Coyle M."/>
            <person name="Francisco L."/>
            <person name="Jackson L."/>
            <person name="Javaid M."/>
            <person name="Korchina V."/>
            <person name="Kovar C."/>
            <person name="Mata R."/>
            <person name="Mathew T."/>
            <person name="Ngo R."/>
            <person name="Nguyen L."/>
            <person name="Nguyen N."/>
            <person name="Okwuonu G."/>
            <person name="Ongeri F."/>
            <person name="Pham C."/>
            <person name="Simmons D."/>
            <person name="Wilczek-Boney K."/>
            <person name="Hale W."/>
            <person name="Jakkamsetti A."/>
            <person name="Pham P."/>
            <person name="Ruth R."/>
            <person name="San Lucas F."/>
            <person name="Warren J."/>
            <person name="Zhang J."/>
            <person name="Zhao Z."/>
            <person name="Zhou C."/>
            <person name="Zhu D."/>
            <person name="Lee S."/>
            <person name="Bess C."/>
            <person name="Blankenburg K."/>
            <person name="Forbes L."/>
            <person name="Fu Q."/>
            <person name="Gubbala S."/>
            <person name="Hirani K."/>
            <person name="Jayaseelan J.C."/>
            <person name="Lara F."/>
            <person name="Munidasa M."/>
            <person name="Palculict T."/>
            <person name="Patil S."/>
            <person name="Pu L.-L."/>
            <person name="Saada N."/>
            <person name="Tang L."/>
            <person name="Weissenberger G."/>
            <person name="Zhu Y."/>
            <person name="Hemphill L."/>
            <person name="Shang Y."/>
            <person name="Youmans B."/>
            <person name="Ayvaz T."/>
            <person name="Ross M."/>
            <person name="Santibanez J."/>
            <person name="Aqrawi P."/>
            <person name="Gross S."/>
            <person name="Joshi V."/>
            <person name="Fowler G."/>
            <person name="Nazareth L."/>
            <person name="Reid J."/>
            <person name="Worley K."/>
            <person name="Petrosino J."/>
            <person name="Highlander S."/>
            <person name="Gibbs R."/>
        </authorList>
    </citation>
    <scope>NUCLEOTIDE SEQUENCE [LARGE SCALE GENOMIC DNA]</scope>
    <source>
        <strain evidence="9 10">ATCC 23263</strain>
    </source>
</reference>
<evidence type="ECO:0000313" key="10">
    <source>
        <dbReference type="Proteomes" id="UP000004754"/>
    </source>
</evidence>
<keyword evidence="10" id="KW-1185">Reference proteome</keyword>
<keyword evidence="5 7" id="KW-1133">Transmembrane helix</keyword>
<evidence type="ECO:0000256" key="3">
    <source>
        <dbReference type="ARBA" id="ARBA00022475"/>
    </source>
</evidence>
<name>E6MKB8_9FIRM</name>
<evidence type="ECO:0000256" key="2">
    <source>
        <dbReference type="ARBA" id="ARBA00005745"/>
    </source>
</evidence>
<dbReference type="HOGENOM" id="CLU_035032_2_2_9"/>
<evidence type="ECO:0000256" key="1">
    <source>
        <dbReference type="ARBA" id="ARBA00004651"/>
    </source>
</evidence>
<dbReference type="InterPro" id="IPR042094">
    <property type="entry name" value="T2SS_GspF_sf"/>
</dbReference>
<sequence length="362" mass="40008">MKKRVRFSFRSGRFQTLSAQKLAIFCGQLGTMLSAGVGILPALRTIAGREHAPHLQDQLHQVAQAIARGHPLADALEDPAIGASPFLINIIRTGEATGELDRVLFNLETFYSRQSDIRNNLFQIFIYPIFVLCLTVAVTHYLVRTVMPVLLDSLTSMDRSVPPGSRLLITLSRGLSWGLPAAMLLLLFGVLFARTLPQGNALRQRLHRLALHLPLIGRLFYLRSMEIFADSLAMMVRSGVALIPALQIVCQNLQNDFLRARLSRTAALIESGMSLTESLERIDVLDAEFFQLIQVGESAGSLAQVLSKAAAYYHKTYQKRFKRLSAVLEPAVLVIVGVLVAVVVLSFMSILYAIYTGYASLL</sequence>
<dbReference type="RefSeq" id="WP_006599875.1">
    <property type="nucleotide sequence ID" value="NZ_GL622359.1"/>
</dbReference>
<dbReference type="EMBL" id="AEQN01000034">
    <property type="protein sequence ID" value="EFV00455.1"/>
    <property type="molecule type" value="Genomic_DNA"/>
</dbReference>
<dbReference type="Gene3D" id="1.20.81.30">
    <property type="entry name" value="Type II secretion system (T2SS), domain F"/>
    <property type="match status" value="2"/>
</dbReference>
<evidence type="ECO:0000256" key="4">
    <source>
        <dbReference type="ARBA" id="ARBA00022692"/>
    </source>
</evidence>
<feature type="domain" description="Type II secretion system protein GspF" evidence="8">
    <location>
        <begin position="228"/>
        <end position="348"/>
    </location>
</feature>
<evidence type="ECO:0000256" key="6">
    <source>
        <dbReference type="ARBA" id="ARBA00023136"/>
    </source>
</evidence>
<dbReference type="GO" id="GO:0005886">
    <property type="term" value="C:plasma membrane"/>
    <property type="evidence" value="ECO:0007669"/>
    <property type="project" value="UniProtKB-SubCell"/>
</dbReference>
<evidence type="ECO:0000259" key="8">
    <source>
        <dbReference type="Pfam" id="PF00482"/>
    </source>
</evidence>
<dbReference type="InterPro" id="IPR003004">
    <property type="entry name" value="GspF/PilC"/>
</dbReference>
<keyword evidence="6 7" id="KW-0472">Membrane</keyword>
<feature type="transmembrane region" description="Helical" evidence="7">
    <location>
        <begin position="121"/>
        <end position="143"/>
    </location>
</feature>
<dbReference type="Pfam" id="PF00482">
    <property type="entry name" value="T2SSF"/>
    <property type="match status" value="2"/>
</dbReference>
<gene>
    <name evidence="9" type="ORF">HMP0721_2454</name>
</gene>
<organism evidence="9 10">
    <name type="scientific">Pseudoramibacter alactolyticus ATCC 23263</name>
    <dbReference type="NCBI Taxonomy" id="887929"/>
    <lineage>
        <taxon>Bacteria</taxon>
        <taxon>Bacillati</taxon>
        <taxon>Bacillota</taxon>
        <taxon>Clostridia</taxon>
        <taxon>Eubacteriales</taxon>
        <taxon>Eubacteriaceae</taxon>
        <taxon>Pseudoramibacter</taxon>
    </lineage>
</organism>
<comment type="caution">
    <text evidence="9">The sequence shown here is derived from an EMBL/GenBank/DDBJ whole genome shotgun (WGS) entry which is preliminary data.</text>
</comment>
<protein>
    <submittedName>
        <fullName evidence="9">Bacterial type II secretion system domain protein F</fullName>
    </submittedName>
</protein>
<dbReference type="PANTHER" id="PTHR30012:SF0">
    <property type="entry name" value="TYPE II SECRETION SYSTEM PROTEIN F-RELATED"/>
    <property type="match status" value="1"/>
</dbReference>
<comment type="similarity">
    <text evidence="2">Belongs to the GSP F family.</text>
</comment>
<evidence type="ECO:0000313" key="9">
    <source>
        <dbReference type="EMBL" id="EFV00455.1"/>
    </source>
</evidence>
<dbReference type="Proteomes" id="UP000004754">
    <property type="component" value="Unassembled WGS sequence"/>
</dbReference>
<keyword evidence="3" id="KW-1003">Cell membrane</keyword>
<feature type="transmembrane region" description="Helical" evidence="7">
    <location>
        <begin position="327"/>
        <end position="355"/>
    </location>
</feature>
<evidence type="ECO:0000256" key="7">
    <source>
        <dbReference type="SAM" id="Phobius"/>
    </source>
</evidence>
<accession>E6MKB8</accession>
<comment type="subcellular location">
    <subcellularLocation>
        <location evidence="1">Cell membrane</location>
        <topology evidence="1">Multi-pass membrane protein</topology>
    </subcellularLocation>
</comment>
<dbReference type="PRINTS" id="PR00812">
    <property type="entry name" value="BCTERIALGSPF"/>
</dbReference>
<dbReference type="PANTHER" id="PTHR30012">
    <property type="entry name" value="GENERAL SECRETION PATHWAY PROTEIN"/>
    <property type="match status" value="1"/>
</dbReference>